<sequence length="303" mass="33266">MFITYNCLEKPLSRSATPVEVTSIERSCDLVMAQFVTNALTEYFIRPGECAKSCDSGKCQSLDVDSLYNSMILSNKSALINSLFDSSGGEACRFPGKVDPLTTTLRVGEDSFYLTNKCLSKCFFGCVRHVPSSSERAELYSQNLGDLLLFKCGSILPWMVLVGASCLLILFAALSVIARFCLRNPLSTVVEKDTMAENVPTGEHRPLKTMNPGPTAQKTKRPIQPISRNSIDSPDSCKPPVESASLTYSKASKSVTVSNKKKKESQLSFVSSSKGRPKKARERDSESKVLANTWIVEQLSDDQ</sequence>
<dbReference type="Proteomes" id="UP000095287">
    <property type="component" value="Unplaced"/>
</dbReference>
<dbReference type="AlphaFoldDB" id="A0A1I8AVS9"/>
<keyword evidence="2" id="KW-1133">Transmembrane helix</keyword>
<organism evidence="3 4">
    <name type="scientific">Steinernema glaseri</name>
    <dbReference type="NCBI Taxonomy" id="37863"/>
    <lineage>
        <taxon>Eukaryota</taxon>
        <taxon>Metazoa</taxon>
        <taxon>Ecdysozoa</taxon>
        <taxon>Nematoda</taxon>
        <taxon>Chromadorea</taxon>
        <taxon>Rhabditida</taxon>
        <taxon>Tylenchina</taxon>
        <taxon>Panagrolaimomorpha</taxon>
        <taxon>Strongyloidoidea</taxon>
        <taxon>Steinernematidae</taxon>
        <taxon>Steinernema</taxon>
    </lineage>
</organism>
<reference evidence="4" key="1">
    <citation type="submission" date="2016-11" db="UniProtKB">
        <authorList>
            <consortium name="WormBaseParasite"/>
        </authorList>
    </citation>
    <scope>IDENTIFICATION</scope>
</reference>
<feature type="transmembrane region" description="Helical" evidence="2">
    <location>
        <begin position="155"/>
        <end position="182"/>
    </location>
</feature>
<feature type="region of interest" description="Disordered" evidence="1">
    <location>
        <begin position="197"/>
        <end position="289"/>
    </location>
</feature>
<dbReference type="WBParaSite" id="L893_g9572.t1">
    <property type="protein sequence ID" value="L893_g9572.t1"/>
    <property type="gene ID" value="L893_g9572"/>
</dbReference>
<accession>A0A1I8AVS9</accession>
<evidence type="ECO:0000256" key="2">
    <source>
        <dbReference type="SAM" id="Phobius"/>
    </source>
</evidence>
<feature type="compositionally biased region" description="Low complexity" evidence="1">
    <location>
        <begin position="249"/>
        <end position="258"/>
    </location>
</feature>
<protein>
    <submittedName>
        <fullName evidence="4">PAN domain protein</fullName>
    </submittedName>
</protein>
<proteinExistence type="predicted"/>
<evidence type="ECO:0000313" key="3">
    <source>
        <dbReference type="Proteomes" id="UP000095287"/>
    </source>
</evidence>
<name>A0A1I8AVS9_9BILA</name>
<keyword evidence="2" id="KW-0472">Membrane</keyword>
<keyword evidence="3" id="KW-1185">Reference proteome</keyword>
<keyword evidence="2" id="KW-0812">Transmembrane</keyword>
<evidence type="ECO:0000313" key="4">
    <source>
        <dbReference type="WBParaSite" id="L893_g9572.t1"/>
    </source>
</evidence>
<evidence type="ECO:0000256" key="1">
    <source>
        <dbReference type="SAM" id="MobiDB-lite"/>
    </source>
</evidence>